<comment type="catalytic activity">
    <reaction evidence="1">
        <text>ATP + protein L-histidine = ADP + protein N-phospho-L-histidine.</text>
        <dbReference type="EC" id="2.7.13.3"/>
    </reaction>
</comment>
<dbReference type="InterPro" id="IPR003661">
    <property type="entry name" value="HisK_dim/P_dom"/>
</dbReference>
<dbReference type="SUPFAM" id="SSF47384">
    <property type="entry name" value="Homodimeric domain of signal transducing histidine kinase"/>
    <property type="match status" value="1"/>
</dbReference>
<dbReference type="STRING" id="1302689.RG47T_2942"/>
<accession>A0A1Q6A0H2</accession>
<name>A0A1Q6A0H2_9SPHI</name>
<protein>
    <recommendedName>
        <fullName evidence="2">histidine kinase</fullName>
        <ecNumber evidence="2">2.7.13.3</ecNumber>
    </recommendedName>
</protein>
<dbReference type="NCBIfam" id="TIGR00229">
    <property type="entry name" value="sensory_box"/>
    <property type="match status" value="1"/>
</dbReference>
<dbReference type="Pfam" id="PF13426">
    <property type="entry name" value="PAS_9"/>
    <property type="match status" value="1"/>
</dbReference>
<proteinExistence type="predicted"/>
<feature type="domain" description="PAS" evidence="3">
    <location>
        <begin position="5"/>
        <end position="71"/>
    </location>
</feature>
<dbReference type="Proteomes" id="UP000186720">
    <property type="component" value="Unassembled WGS sequence"/>
</dbReference>
<feature type="domain" description="Signal transduction histidine kinase dimerisation/phosphoacceptor" evidence="4">
    <location>
        <begin position="143"/>
        <end position="209"/>
    </location>
</feature>
<dbReference type="InterPro" id="IPR000014">
    <property type="entry name" value="PAS"/>
</dbReference>
<keyword evidence="6" id="KW-1185">Reference proteome</keyword>
<evidence type="ECO:0000259" key="4">
    <source>
        <dbReference type="SMART" id="SM00388"/>
    </source>
</evidence>
<dbReference type="CDD" id="cd00130">
    <property type="entry name" value="PAS"/>
    <property type="match status" value="1"/>
</dbReference>
<gene>
    <name evidence="5" type="ORF">RG47T_2942</name>
</gene>
<dbReference type="InterPro" id="IPR035965">
    <property type="entry name" value="PAS-like_dom_sf"/>
</dbReference>
<sequence>MKNPIDYEVLYENAACGMITFQPDGRIVYANHTLLNWTGYDETAIKTKKFPELLHKGGNLYYHLFILPLLQMHSAVNEINLEIRTPSGSLPVLFSAVTGELREVEGKVINGIIFKIAERKKFEAELLNEKNKAKGEHENQSLVLREVAYNQSHLVRAPLASILGLISLLEENDEVNPDNKAIIKMLNISASNLDKVITNIITLSAKGQGGL</sequence>
<evidence type="ECO:0000256" key="1">
    <source>
        <dbReference type="ARBA" id="ARBA00000085"/>
    </source>
</evidence>
<dbReference type="RefSeq" id="WP_074490083.1">
    <property type="nucleotide sequence ID" value="NZ_FPAM01000006.1"/>
</dbReference>
<dbReference type="AlphaFoldDB" id="A0A1Q6A0H2"/>
<dbReference type="Gene3D" id="3.30.450.20">
    <property type="entry name" value="PAS domain"/>
    <property type="match status" value="1"/>
</dbReference>
<dbReference type="InterPro" id="IPR036097">
    <property type="entry name" value="HisK_dim/P_sf"/>
</dbReference>
<dbReference type="EC" id="2.7.13.3" evidence="2"/>
<comment type="caution">
    <text evidence="5">The sequence shown here is derived from an EMBL/GenBank/DDBJ whole genome shotgun (WGS) entry which is preliminary data.</text>
</comment>
<evidence type="ECO:0000259" key="3">
    <source>
        <dbReference type="SMART" id="SM00091"/>
    </source>
</evidence>
<dbReference type="OrthoDB" id="9124519at2"/>
<dbReference type="Gene3D" id="1.10.287.130">
    <property type="match status" value="1"/>
</dbReference>
<dbReference type="SMART" id="SM00388">
    <property type="entry name" value="HisKA"/>
    <property type="match status" value="1"/>
</dbReference>
<dbReference type="CDD" id="cd00082">
    <property type="entry name" value="HisKA"/>
    <property type="match status" value="1"/>
</dbReference>
<dbReference type="GO" id="GO:0000155">
    <property type="term" value="F:phosphorelay sensor kinase activity"/>
    <property type="evidence" value="ECO:0007669"/>
    <property type="project" value="InterPro"/>
</dbReference>
<evidence type="ECO:0000256" key="2">
    <source>
        <dbReference type="ARBA" id="ARBA00012438"/>
    </source>
</evidence>
<organism evidence="5 6">
    <name type="scientific">Mucilaginibacter polytrichastri</name>
    <dbReference type="NCBI Taxonomy" id="1302689"/>
    <lineage>
        <taxon>Bacteria</taxon>
        <taxon>Pseudomonadati</taxon>
        <taxon>Bacteroidota</taxon>
        <taxon>Sphingobacteriia</taxon>
        <taxon>Sphingobacteriales</taxon>
        <taxon>Sphingobacteriaceae</taxon>
        <taxon>Mucilaginibacter</taxon>
    </lineage>
</organism>
<evidence type="ECO:0000313" key="6">
    <source>
        <dbReference type="Proteomes" id="UP000186720"/>
    </source>
</evidence>
<evidence type="ECO:0000313" key="5">
    <source>
        <dbReference type="EMBL" id="OKS87481.1"/>
    </source>
</evidence>
<dbReference type="SMART" id="SM00091">
    <property type="entry name" value="PAS"/>
    <property type="match status" value="1"/>
</dbReference>
<dbReference type="SUPFAM" id="SSF55785">
    <property type="entry name" value="PYP-like sensor domain (PAS domain)"/>
    <property type="match status" value="1"/>
</dbReference>
<reference evidence="5 6" key="1">
    <citation type="submission" date="2016-11" db="EMBL/GenBank/DDBJ databases">
        <title>Whole Genome Sequencing of Mucilaginibacter polytrichastri RG4-7(T) isolated from the moss sample.</title>
        <authorList>
            <person name="Li Y."/>
        </authorList>
    </citation>
    <scope>NUCLEOTIDE SEQUENCE [LARGE SCALE GENOMIC DNA]</scope>
    <source>
        <strain evidence="5 6">RG4-7</strain>
    </source>
</reference>
<dbReference type="EMBL" id="MPPL01000001">
    <property type="protein sequence ID" value="OKS87481.1"/>
    <property type="molecule type" value="Genomic_DNA"/>
</dbReference>
<dbReference type="Pfam" id="PF00512">
    <property type="entry name" value="HisKA"/>
    <property type="match status" value="1"/>
</dbReference>